<evidence type="ECO:0000256" key="2">
    <source>
        <dbReference type="SAM" id="MobiDB-lite"/>
    </source>
</evidence>
<keyword evidence="3" id="KW-1133">Transmembrane helix</keyword>
<name>A0A1M4SXZ4_9BACL</name>
<dbReference type="InterPro" id="IPR050922">
    <property type="entry name" value="LytR/CpsA/Psr_CW_biosynth"/>
</dbReference>
<evidence type="ECO:0000313" key="5">
    <source>
        <dbReference type="EMBL" id="SHE37063.1"/>
    </source>
</evidence>
<reference evidence="5 6" key="1">
    <citation type="submission" date="2016-11" db="EMBL/GenBank/DDBJ databases">
        <authorList>
            <person name="Jaros S."/>
            <person name="Januszkiewicz K."/>
            <person name="Wedrychowicz H."/>
        </authorList>
    </citation>
    <scope>NUCLEOTIDE SEQUENCE [LARGE SCALE GENOMIC DNA]</scope>
    <source>
        <strain evidence="5 6">DSM 44666</strain>
    </source>
</reference>
<evidence type="ECO:0000259" key="4">
    <source>
        <dbReference type="Pfam" id="PF03816"/>
    </source>
</evidence>
<organism evidence="5 6">
    <name type="scientific">Seinonella peptonophila</name>
    <dbReference type="NCBI Taxonomy" id="112248"/>
    <lineage>
        <taxon>Bacteria</taxon>
        <taxon>Bacillati</taxon>
        <taxon>Bacillota</taxon>
        <taxon>Bacilli</taxon>
        <taxon>Bacillales</taxon>
        <taxon>Thermoactinomycetaceae</taxon>
        <taxon>Seinonella</taxon>
    </lineage>
</organism>
<dbReference type="Gene3D" id="3.40.630.190">
    <property type="entry name" value="LCP protein"/>
    <property type="match status" value="1"/>
</dbReference>
<dbReference type="Pfam" id="PF03816">
    <property type="entry name" value="LytR_cpsA_psr"/>
    <property type="match status" value="1"/>
</dbReference>
<dbReference type="RefSeq" id="WP_073150537.1">
    <property type="nucleotide sequence ID" value="NZ_FQVL01000001.1"/>
</dbReference>
<evidence type="ECO:0000256" key="3">
    <source>
        <dbReference type="SAM" id="Phobius"/>
    </source>
</evidence>
<proteinExistence type="inferred from homology"/>
<dbReference type="Proteomes" id="UP000184476">
    <property type="component" value="Unassembled WGS sequence"/>
</dbReference>
<dbReference type="AlphaFoldDB" id="A0A1M4SXZ4"/>
<evidence type="ECO:0000313" key="6">
    <source>
        <dbReference type="Proteomes" id="UP000184476"/>
    </source>
</evidence>
<dbReference type="EMBL" id="FQVL01000001">
    <property type="protein sequence ID" value="SHE37063.1"/>
    <property type="molecule type" value="Genomic_DNA"/>
</dbReference>
<gene>
    <name evidence="5" type="ORF">SAMN05444392_101198</name>
</gene>
<comment type="similarity">
    <text evidence="1">Belongs to the LytR/CpsA/Psr (LCP) family.</text>
</comment>
<sequence>MNKLSSQLPVVERKSKRKKLIFLSIFSLLLLVVVGCFGYQFYKHKDLVDPQKLSLSNKRTAVVNIQKDPFIVLLMGTDGRKPKSHNWRPDVLMLAAVNPKTKSIKLISIPRDLYVEIANTEGAKDKINAAAAYAYNKKIDPIQNVRETVENLLNVPIDYYAKVNFQGFMEIVDVLGGVNVNVEFPFHQRAIGGEMVYFEKGPAHLNGSQALAYVRMRHQDPNGDAGRNKRQRAVIQELIDQLVSVNTVTRFSSLVTTVADNFQHSFSFSEIPTLAKIYKESKGNIQEVTLTTTSGRHYLGGVNAYIEKLSEQERQRISTLIQKQIQYTPKAPLSPSTETTNHEDDIKNQR</sequence>
<keyword evidence="3" id="KW-0472">Membrane</keyword>
<keyword evidence="6" id="KW-1185">Reference proteome</keyword>
<dbReference type="InterPro" id="IPR004474">
    <property type="entry name" value="LytR_CpsA_psr"/>
</dbReference>
<dbReference type="OrthoDB" id="27330at2"/>
<keyword evidence="3" id="KW-0812">Transmembrane</keyword>
<feature type="transmembrane region" description="Helical" evidence="3">
    <location>
        <begin position="20"/>
        <end position="42"/>
    </location>
</feature>
<dbReference type="NCBIfam" id="TIGR00350">
    <property type="entry name" value="lytR_cpsA_psr"/>
    <property type="match status" value="1"/>
</dbReference>
<dbReference type="PANTHER" id="PTHR33392">
    <property type="entry name" value="POLYISOPRENYL-TEICHOIC ACID--PEPTIDOGLYCAN TEICHOIC ACID TRANSFERASE TAGU"/>
    <property type="match status" value="1"/>
</dbReference>
<feature type="domain" description="Cell envelope-related transcriptional attenuator" evidence="4">
    <location>
        <begin position="88"/>
        <end position="242"/>
    </location>
</feature>
<evidence type="ECO:0000256" key="1">
    <source>
        <dbReference type="ARBA" id="ARBA00006068"/>
    </source>
</evidence>
<dbReference type="PANTHER" id="PTHR33392:SF6">
    <property type="entry name" value="POLYISOPRENYL-TEICHOIC ACID--PEPTIDOGLYCAN TEICHOIC ACID TRANSFERASE TAGU"/>
    <property type="match status" value="1"/>
</dbReference>
<protein>
    <submittedName>
        <fullName evidence="5">Transcriptional attenuator, LytR family</fullName>
    </submittedName>
</protein>
<feature type="compositionally biased region" description="Basic and acidic residues" evidence="2">
    <location>
        <begin position="340"/>
        <end position="350"/>
    </location>
</feature>
<accession>A0A1M4SXZ4</accession>
<feature type="region of interest" description="Disordered" evidence="2">
    <location>
        <begin position="328"/>
        <end position="350"/>
    </location>
</feature>
<dbReference type="STRING" id="112248.SAMN05444392_101198"/>